<organism evidence="2 3">
    <name type="scientific">Trichostrongylus colubriformis</name>
    <name type="common">Black scour worm</name>
    <dbReference type="NCBI Taxonomy" id="6319"/>
    <lineage>
        <taxon>Eukaryota</taxon>
        <taxon>Metazoa</taxon>
        <taxon>Ecdysozoa</taxon>
        <taxon>Nematoda</taxon>
        <taxon>Chromadorea</taxon>
        <taxon>Rhabditida</taxon>
        <taxon>Rhabditina</taxon>
        <taxon>Rhabditomorpha</taxon>
        <taxon>Strongyloidea</taxon>
        <taxon>Trichostrongylidae</taxon>
        <taxon>Trichostrongylus</taxon>
    </lineage>
</organism>
<evidence type="ECO:0000256" key="1">
    <source>
        <dbReference type="SAM" id="Phobius"/>
    </source>
</evidence>
<keyword evidence="1" id="KW-0812">Transmembrane</keyword>
<protein>
    <submittedName>
        <fullName evidence="2">Uncharacterized protein</fullName>
    </submittedName>
</protein>
<comment type="caution">
    <text evidence="2">The sequence shown here is derived from an EMBL/GenBank/DDBJ whole genome shotgun (WGS) entry which is preliminary data.</text>
</comment>
<evidence type="ECO:0000313" key="2">
    <source>
        <dbReference type="EMBL" id="KAK5986094.1"/>
    </source>
</evidence>
<accession>A0AAN8G036</accession>
<keyword evidence="3" id="KW-1185">Reference proteome</keyword>
<name>A0AAN8G036_TRICO</name>
<sequence>MLFHGSPLYGTVRTDNLRRVKHFPQMTRWPFLHLIRLILRRLVSIRSYIHSYIFSISFKVIQIWRRNTLIKVVTAAASFYLLYSLYVAIKAYLELSISASE</sequence>
<evidence type="ECO:0000313" key="3">
    <source>
        <dbReference type="Proteomes" id="UP001331761"/>
    </source>
</evidence>
<reference evidence="2 3" key="1">
    <citation type="submission" date="2019-10" db="EMBL/GenBank/DDBJ databases">
        <title>Assembly and Annotation for the nematode Trichostrongylus colubriformis.</title>
        <authorList>
            <person name="Martin J."/>
        </authorList>
    </citation>
    <scope>NUCLEOTIDE SEQUENCE [LARGE SCALE GENOMIC DNA]</scope>
    <source>
        <strain evidence="2">G859</strain>
        <tissue evidence="2">Whole worm</tissue>
    </source>
</reference>
<dbReference type="EMBL" id="WIXE01001025">
    <property type="protein sequence ID" value="KAK5986094.1"/>
    <property type="molecule type" value="Genomic_DNA"/>
</dbReference>
<keyword evidence="1" id="KW-0472">Membrane</keyword>
<feature type="transmembrane region" description="Helical" evidence="1">
    <location>
        <begin position="69"/>
        <end position="89"/>
    </location>
</feature>
<dbReference type="Proteomes" id="UP001331761">
    <property type="component" value="Unassembled WGS sequence"/>
</dbReference>
<gene>
    <name evidence="2" type="ORF">GCK32_017128</name>
</gene>
<keyword evidence="1" id="KW-1133">Transmembrane helix</keyword>
<dbReference type="AlphaFoldDB" id="A0AAN8G036"/>
<proteinExistence type="predicted"/>